<dbReference type="PATRIC" id="fig|273035.7.peg.649"/>
<reference evidence="1 2" key="1">
    <citation type="journal article" date="2015" name="Genome Announc.">
        <title>Complete Genome Sequence of Spiroplasma kunkelii Strain CR2-3x, Causal Agent of Corn Stunt Disease in Zea mays L.</title>
        <authorList>
            <person name="Davis R.E."/>
            <person name="Shao J."/>
            <person name="Dally E.L."/>
            <person name="Zhao Y."/>
            <person name="Gasparich G.E."/>
            <person name="Gaynor B.J."/>
            <person name="Athey J.C."/>
            <person name="Harrison N.A."/>
            <person name="Donofrio N."/>
        </authorList>
    </citation>
    <scope>NUCLEOTIDE SEQUENCE [LARGE SCALE GENOMIC DNA]</scope>
    <source>
        <strain evidence="1 2">CR2-3x</strain>
    </source>
</reference>
<dbReference type="AlphaFoldDB" id="A0A0K2JGS6"/>
<dbReference type="STRING" id="273035.SKUN_00551"/>
<proteinExistence type="predicted"/>
<dbReference type="KEGG" id="skn:SKUN_00551"/>
<gene>
    <name evidence="1" type="ORF">SKUN_00551</name>
</gene>
<name>A0A0K2JGS6_SPIKU</name>
<dbReference type="Proteomes" id="UP000062963">
    <property type="component" value="Chromosome"/>
</dbReference>
<evidence type="ECO:0000313" key="2">
    <source>
        <dbReference type="Proteomes" id="UP000062963"/>
    </source>
</evidence>
<keyword evidence="2" id="KW-1185">Reference proteome</keyword>
<dbReference type="EMBL" id="CP010899">
    <property type="protein sequence ID" value="ALA97446.1"/>
    <property type="molecule type" value="Genomic_DNA"/>
</dbReference>
<accession>A0A0K2JGS6</accession>
<sequence length="77" mass="9034">MKTSQDMIKDLTGVTSYEICWFNLKQIVYKLFSSVKIKQADWCSFPTIQSVWKQPKVPFSCYASSINLILVNLKHWK</sequence>
<protein>
    <submittedName>
        <fullName evidence="1">Uncharacterized protein</fullName>
    </submittedName>
</protein>
<organism evidence="1 2">
    <name type="scientific">Spiroplasma kunkelii CR2-3x</name>
    <dbReference type="NCBI Taxonomy" id="273035"/>
    <lineage>
        <taxon>Bacteria</taxon>
        <taxon>Bacillati</taxon>
        <taxon>Mycoplasmatota</taxon>
        <taxon>Mollicutes</taxon>
        <taxon>Entomoplasmatales</taxon>
        <taxon>Spiroplasmataceae</taxon>
        <taxon>Spiroplasma</taxon>
    </lineage>
</organism>
<evidence type="ECO:0000313" key="1">
    <source>
        <dbReference type="EMBL" id="ALA97446.1"/>
    </source>
</evidence>
<dbReference type="RefSeq" id="WP_144416749.1">
    <property type="nucleotide sequence ID" value="NZ_CP010899.1"/>
</dbReference>